<keyword evidence="10" id="KW-0325">Glycoprotein</keyword>
<keyword evidence="5" id="KW-0677">Repeat</keyword>
<evidence type="ECO:0000256" key="10">
    <source>
        <dbReference type="ARBA" id="ARBA00023180"/>
    </source>
</evidence>
<dbReference type="InterPro" id="IPR013210">
    <property type="entry name" value="LRR_N_plant-typ"/>
</dbReference>
<dbReference type="Gene3D" id="3.80.10.10">
    <property type="entry name" value="Ribonuclease Inhibitor"/>
    <property type="match status" value="2"/>
</dbReference>
<keyword evidence="16" id="KW-1185">Reference proteome</keyword>
<dbReference type="Proteomes" id="UP001345219">
    <property type="component" value="Chromosome 6"/>
</dbReference>
<dbReference type="EMBL" id="JAXIOK010000013">
    <property type="protein sequence ID" value="KAK4756151.1"/>
    <property type="molecule type" value="Genomic_DNA"/>
</dbReference>
<keyword evidence="4 13" id="KW-0732">Signal</keyword>
<feature type="region of interest" description="Disordered" evidence="11">
    <location>
        <begin position="650"/>
        <end position="670"/>
    </location>
</feature>
<evidence type="ECO:0000313" key="16">
    <source>
        <dbReference type="Proteomes" id="UP001345219"/>
    </source>
</evidence>
<dbReference type="FunFam" id="3.30.200.20:FF:000307">
    <property type="entry name" value="pollen receptor-like kinase 1"/>
    <property type="match status" value="1"/>
</dbReference>
<evidence type="ECO:0000256" key="7">
    <source>
        <dbReference type="ARBA" id="ARBA00022840"/>
    </source>
</evidence>
<dbReference type="InterPro" id="IPR011009">
    <property type="entry name" value="Kinase-like_dom_sf"/>
</dbReference>
<evidence type="ECO:0000256" key="6">
    <source>
        <dbReference type="ARBA" id="ARBA00022741"/>
    </source>
</evidence>
<dbReference type="GO" id="GO:0016020">
    <property type="term" value="C:membrane"/>
    <property type="evidence" value="ECO:0007669"/>
    <property type="project" value="UniProtKB-SubCell"/>
</dbReference>
<evidence type="ECO:0000313" key="15">
    <source>
        <dbReference type="EMBL" id="KAK4756151.1"/>
    </source>
</evidence>
<feature type="compositionally biased region" description="Basic and acidic residues" evidence="11">
    <location>
        <begin position="651"/>
        <end position="663"/>
    </location>
</feature>
<proteinExistence type="predicted"/>
<dbReference type="Gene3D" id="1.10.510.10">
    <property type="entry name" value="Transferase(Phosphotransferase) domain 1"/>
    <property type="match status" value="1"/>
</dbReference>
<keyword evidence="8 12" id="KW-1133">Transmembrane helix</keyword>
<evidence type="ECO:0000256" key="1">
    <source>
        <dbReference type="ARBA" id="ARBA00004370"/>
    </source>
</evidence>
<feature type="domain" description="Protein kinase" evidence="14">
    <location>
        <begin position="355"/>
        <end position="631"/>
    </location>
</feature>
<evidence type="ECO:0000256" key="9">
    <source>
        <dbReference type="ARBA" id="ARBA00023136"/>
    </source>
</evidence>
<evidence type="ECO:0000256" key="8">
    <source>
        <dbReference type="ARBA" id="ARBA00022989"/>
    </source>
</evidence>
<feature type="region of interest" description="Disordered" evidence="11">
    <location>
        <begin position="235"/>
        <end position="255"/>
    </location>
</feature>
<protein>
    <recommendedName>
        <fullName evidence="14">Protein kinase domain-containing protein</fullName>
    </recommendedName>
</protein>
<dbReference type="PANTHER" id="PTHR48007">
    <property type="entry name" value="LEUCINE-RICH REPEAT RECEPTOR-LIKE PROTEIN KINASE PXC1"/>
    <property type="match status" value="1"/>
</dbReference>
<keyword evidence="6" id="KW-0547">Nucleotide-binding</keyword>
<keyword evidence="7" id="KW-0067">ATP-binding</keyword>
<evidence type="ECO:0000256" key="11">
    <source>
        <dbReference type="SAM" id="MobiDB-lite"/>
    </source>
</evidence>
<gene>
    <name evidence="15" type="ORF">SAY87_006278</name>
</gene>
<accession>A0AAN7PYH0</accession>
<evidence type="ECO:0000256" key="5">
    <source>
        <dbReference type="ARBA" id="ARBA00022737"/>
    </source>
</evidence>
<dbReference type="InterPro" id="IPR032675">
    <property type="entry name" value="LRR_dom_sf"/>
</dbReference>
<evidence type="ECO:0000256" key="4">
    <source>
        <dbReference type="ARBA" id="ARBA00022729"/>
    </source>
</evidence>
<evidence type="ECO:0000259" key="14">
    <source>
        <dbReference type="PROSITE" id="PS50011"/>
    </source>
</evidence>
<dbReference type="Pfam" id="PF08263">
    <property type="entry name" value="LRRNT_2"/>
    <property type="match status" value="1"/>
</dbReference>
<dbReference type="PROSITE" id="PS50011">
    <property type="entry name" value="PROTEIN_KINASE_DOM"/>
    <property type="match status" value="1"/>
</dbReference>
<dbReference type="Gene3D" id="3.30.200.20">
    <property type="entry name" value="Phosphorylase Kinase, domain 1"/>
    <property type="match status" value="1"/>
</dbReference>
<evidence type="ECO:0000256" key="13">
    <source>
        <dbReference type="SAM" id="SignalP"/>
    </source>
</evidence>
<dbReference type="InterPro" id="IPR046959">
    <property type="entry name" value="PRK1-6/SRF4-like"/>
</dbReference>
<evidence type="ECO:0000256" key="12">
    <source>
        <dbReference type="SAM" id="Phobius"/>
    </source>
</evidence>
<dbReference type="InterPro" id="IPR000719">
    <property type="entry name" value="Prot_kinase_dom"/>
</dbReference>
<dbReference type="SUPFAM" id="SSF52058">
    <property type="entry name" value="L domain-like"/>
    <property type="match status" value="1"/>
</dbReference>
<dbReference type="SUPFAM" id="SSF56112">
    <property type="entry name" value="Protein kinase-like (PK-like)"/>
    <property type="match status" value="1"/>
</dbReference>
<sequence>MAVNLHHLFPVAALTVLAVAASAAGGNIDSDSAALLSFKSFVKDPTDALSSWTAGSHPCNTAATTTSRWTGVICFSGSIWGIQLQHMALGGQIDVDSLERLKSLRTLSLMNNSFEGSIPAVNKLGTLKALFLSNNKLSGEIPDGTFDGMLSLKKLHLAHNQFSGQIPESLVELPRLMELTMEDNRFTGAIPEFKQKKLQVLKLSKNALEGPIPPSLSKLDPSSFEGNKALCNPPLAPCSSASPPSPPPPGKKNSSSNRTAIVVVLAVLLGLALLLAGALLIFCLTRRRSPRQDSLEIRTPSNLQKKASLKDEIYSMHGSPEHSQSENDRKQGDVATRLSFLKDGGERFELQDLLKASAEILGSGCFGSSYKAALPSSGTVMVVKRFRQMNNLEKEEFQEHMRRLGRLDHPNLLPVVAYYYRKEEKLLISNFVAHGSLAVHLHSSAGGQPALDCPTRLKIIKGIARGLMYLYQELPTLTAPHGHLKSSNVLLNDSLEPLLNDYGLVPVINQESAEELMVAYKSPEHIQNARITRKTDIWCLGVLILEILTGKFPASFLQKGNSADQDRDMATWLKTIEDSSTDPIVFDKEMKVPADAEGEMVKLLKIGLACCEVDVEKRMELNDAVEKIEEVKVDSITEVDDADGFYSTRASEADLRSSKEASNERPSVST</sequence>
<organism evidence="15 16">
    <name type="scientific">Trapa incisa</name>
    <dbReference type="NCBI Taxonomy" id="236973"/>
    <lineage>
        <taxon>Eukaryota</taxon>
        <taxon>Viridiplantae</taxon>
        <taxon>Streptophyta</taxon>
        <taxon>Embryophyta</taxon>
        <taxon>Tracheophyta</taxon>
        <taxon>Spermatophyta</taxon>
        <taxon>Magnoliopsida</taxon>
        <taxon>eudicotyledons</taxon>
        <taxon>Gunneridae</taxon>
        <taxon>Pentapetalae</taxon>
        <taxon>rosids</taxon>
        <taxon>malvids</taxon>
        <taxon>Myrtales</taxon>
        <taxon>Lythraceae</taxon>
        <taxon>Trapa</taxon>
    </lineage>
</organism>
<name>A0AAN7PYH0_9MYRT</name>
<dbReference type="AlphaFoldDB" id="A0AAN7PYH0"/>
<feature type="chain" id="PRO_5042902303" description="Protein kinase domain-containing protein" evidence="13">
    <location>
        <begin position="26"/>
        <end position="670"/>
    </location>
</feature>
<keyword evidence="2" id="KW-0433">Leucine-rich repeat</keyword>
<dbReference type="InterPro" id="IPR001245">
    <property type="entry name" value="Ser-Thr/Tyr_kinase_cat_dom"/>
</dbReference>
<keyword evidence="9 12" id="KW-0472">Membrane</keyword>
<dbReference type="Pfam" id="PF00560">
    <property type="entry name" value="LRR_1"/>
    <property type="match status" value="1"/>
</dbReference>
<dbReference type="InterPro" id="IPR001611">
    <property type="entry name" value="Leu-rich_rpt"/>
</dbReference>
<dbReference type="PANTHER" id="PTHR48007:SF64">
    <property type="entry name" value="POLLEN RECEPTOR-LIKE KINASE 1"/>
    <property type="match status" value="1"/>
</dbReference>
<dbReference type="FunFam" id="3.80.10.10:FF:000400">
    <property type="entry name" value="Nuclear pore complex protein NUP107"/>
    <property type="match status" value="1"/>
</dbReference>
<dbReference type="GO" id="GO:0005524">
    <property type="term" value="F:ATP binding"/>
    <property type="evidence" value="ECO:0007669"/>
    <property type="project" value="UniProtKB-KW"/>
</dbReference>
<comment type="caution">
    <text evidence="15">The sequence shown here is derived from an EMBL/GenBank/DDBJ whole genome shotgun (WGS) entry which is preliminary data.</text>
</comment>
<feature type="transmembrane region" description="Helical" evidence="12">
    <location>
        <begin position="260"/>
        <end position="284"/>
    </location>
</feature>
<dbReference type="Pfam" id="PF07714">
    <property type="entry name" value="PK_Tyr_Ser-Thr"/>
    <property type="match status" value="1"/>
</dbReference>
<reference evidence="15 16" key="1">
    <citation type="journal article" date="2023" name="Hortic Res">
        <title>Pangenome of water caltrop reveals structural variations and asymmetric subgenome divergence after allopolyploidization.</title>
        <authorList>
            <person name="Zhang X."/>
            <person name="Chen Y."/>
            <person name="Wang L."/>
            <person name="Yuan Y."/>
            <person name="Fang M."/>
            <person name="Shi L."/>
            <person name="Lu R."/>
            <person name="Comes H.P."/>
            <person name="Ma Y."/>
            <person name="Chen Y."/>
            <person name="Huang G."/>
            <person name="Zhou Y."/>
            <person name="Zheng Z."/>
            <person name="Qiu Y."/>
        </authorList>
    </citation>
    <scope>NUCLEOTIDE SEQUENCE [LARGE SCALE GENOMIC DNA]</scope>
    <source>
        <tissue evidence="15">Roots</tissue>
    </source>
</reference>
<dbReference type="Pfam" id="PF13855">
    <property type="entry name" value="LRR_8"/>
    <property type="match status" value="1"/>
</dbReference>
<comment type="subcellular location">
    <subcellularLocation>
        <location evidence="1">Membrane</location>
    </subcellularLocation>
</comment>
<evidence type="ECO:0000256" key="2">
    <source>
        <dbReference type="ARBA" id="ARBA00022614"/>
    </source>
</evidence>
<keyword evidence="3 12" id="KW-0812">Transmembrane</keyword>
<evidence type="ECO:0000256" key="3">
    <source>
        <dbReference type="ARBA" id="ARBA00022692"/>
    </source>
</evidence>
<feature type="signal peptide" evidence="13">
    <location>
        <begin position="1"/>
        <end position="25"/>
    </location>
</feature>
<dbReference type="GO" id="GO:0004672">
    <property type="term" value="F:protein kinase activity"/>
    <property type="evidence" value="ECO:0007669"/>
    <property type="project" value="InterPro"/>
</dbReference>